<dbReference type="PANTHER" id="PTHR34512:SF30">
    <property type="entry name" value="OUTER MEMBRANE PROTEIN ASSEMBLY FACTOR BAMB"/>
    <property type="match status" value="1"/>
</dbReference>
<dbReference type="Gene3D" id="3.40.50.2020">
    <property type="match status" value="1"/>
</dbReference>
<gene>
    <name evidence="2" type="ORF">EDE15_4239</name>
</gene>
<name>A0A3R9NZS2_9BACT</name>
<dbReference type="InterPro" id="IPR002372">
    <property type="entry name" value="PQQ_rpt_dom"/>
</dbReference>
<comment type="caution">
    <text evidence="2">The sequence shown here is derived from an EMBL/GenBank/DDBJ whole genome shotgun (WGS) entry which is preliminary data.</text>
</comment>
<feature type="domain" description="Pyrrolo-quinoline quinone repeat" evidence="1">
    <location>
        <begin position="216"/>
        <end position="362"/>
    </location>
</feature>
<dbReference type="InterPro" id="IPR029057">
    <property type="entry name" value="PRTase-like"/>
</dbReference>
<dbReference type="CDD" id="cd06223">
    <property type="entry name" value="PRTases_typeI"/>
    <property type="match status" value="1"/>
</dbReference>
<keyword evidence="3" id="KW-1185">Reference proteome</keyword>
<evidence type="ECO:0000313" key="3">
    <source>
        <dbReference type="Proteomes" id="UP000269669"/>
    </source>
</evidence>
<keyword evidence="2" id="KW-0808">Transferase</keyword>
<reference evidence="2 3" key="1">
    <citation type="submission" date="2018-12" db="EMBL/GenBank/DDBJ databases">
        <title>Sequencing of bacterial isolates from soil warming experiment in Harvard Forest, Massachusetts, USA.</title>
        <authorList>
            <person name="Deangelis K."/>
        </authorList>
    </citation>
    <scope>NUCLEOTIDE SEQUENCE [LARGE SCALE GENOMIC DNA]</scope>
    <source>
        <strain evidence="2 3">EB153</strain>
    </source>
</reference>
<dbReference type="InterPro" id="IPR018391">
    <property type="entry name" value="PQQ_b-propeller_rpt"/>
</dbReference>
<dbReference type="Proteomes" id="UP000269669">
    <property type="component" value="Unassembled WGS sequence"/>
</dbReference>
<dbReference type="PANTHER" id="PTHR34512">
    <property type="entry name" value="CELL SURFACE PROTEIN"/>
    <property type="match status" value="1"/>
</dbReference>
<dbReference type="SMART" id="SM00564">
    <property type="entry name" value="PQQ"/>
    <property type="match status" value="7"/>
</dbReference>
<dbReference type="EMBL" id="RSDW01000001">
    <property type="protein sequence ID" value="RSL18647.1"/>
    <property type="molecule type" value="Genomic_DNA"/>
</dbReference>
<evidence type="ECO:0000259" key="1">
    <source>
        <dbReference type="Pfam" id="PF13360"/>
    </source>
</evidence>
<dbReference type="SUPFAM" id="SSF53271">
    <property type="entry name" value="PRTase-like"/>
    <property type="match status" value="1"/>
</dbReference>
<evidence type="ECO:0000313" key="2">
    <source>
        <dbReference type="EMBL" id="RSL18647.1"/>
    </source>
</evidence>
<dbReference type="OrthoDB" id="105314at2"/>
<dbReference type="GO" id="GO:0016757">
    <property type="term" value="F:glycosyltransferase activity"/>
    <property type="evidence" value="ECO:0007669"/>
    <property type="project" value="UniProtKB-KW"/>
</dbReference>
<keyword evidence="2" id="KW-0328">Glycosyltransferase</keyword>
<proteinExistence type="predicted"/>
<accession>A0A3R9NZS2</accession>
<protein>
    <submittedName>
        <fullName evidence="2">Orotate phosphoribosyltransferase</fullName>
    </submittedName>
</protein>
<feature type="domain" description="Pyrrolo-quinoline quinone repeat" evidence="1">
    <location>
        <begin position="384"/>
        <end position="523"/>
    </location>
</feature>
<dbReference type="AlphaFoldDB" id="A0A3R9NZS2"/>
<dbReference type="Pfam" id="PF13360">
    <property type="entry name" value="PQQ_2"/>
    <property type="match status" value="2"/>
</dbReference>
<organism evidence="2 3">
    <name type="scientific">Edaphobacter aggregans</name>
    <dbReference type="NCBI Taxonomy" id="570835"/>
    <lineage>
        <taxon>Bacteria</taxon>
        <taxon>Pseudomonadati</taxon>
        <taxon>Acidobacteriota</taxon>
        <taxon>Terriglobia</taxon>
        <taxon>Terriglobales</taxon>
        <taxon>Acidobacteriaceae</taxon>
        <taxon>Edaphobacter</taxon>
    </lineage>
</organism>
<dbReference type="Gene3D" id="2.130.10.10">
    <property type="entry name" value="YVTN repeat-like/Quinoprotein amine dehydrogenase"/>
    <property type="match status" value="2"/>
</dbReference>
<dbReference type="InterPro" id="IPR011047">
    <property type="entry name" value="Quinoprotein_ADH-like_sf"/>
</dbReference>
<sequence length="557" mass="62082">MLSRRSKESGFLVSSAPTLRSILVSFLRENSVIRRQDEPIVSGRGNPVDWLIDSRVALFNPAMSFAIATLYWEHLIKQIPFQLCCVEMTGIPLMTAIQAFAFRNGHTVNGFVIRKEQKESGRRRQIEGTINELPIIFLDDIVNRGHSVIRAQIALDKLGRKITQVVALIDFGKSDASERLLRDGIHLKSIIALDELGVRRSSSSDIRQEEEHQIFRELWRLDPGDRRSADVVPKSTPAFDHDCVYHGADSGSFCSIDASTGDVRWRFSAGTDKNKGIRSSPLLHEDLVYFGAYDGVFYAIERMTGEMRWQFIEADWIGSSACCAPTIQRLFVGLEHATSNSRGSLVALETRTGEKSWELPMAGFVHAGPCFIEALGCVIVGNDQGEVCCADALTGTLRWRVRAAGPIKAKACYDEKTRLIIAGSFDKNVYAWRVDTGELAWKTSTEALIYSEPLLVQNLVYVCSTDKHLHILNAVDGTHVMKYSAGAKLFASPSQSNSRIYFASTAGAIFEFDPQTRSVVGTHLIPEKIVNKVVCDERTGRFYVTAIDGQLFAFERR</sequence>
<dbReference type="InterPro" id="IPR000836">
    <property type="entry name" value="PRTase_dom"/>
</dbReference>
<dbReference type="InterPro" id="IPR015943">
    <property type="entry name" value="WD40/YVTN_repeat-like_dom_sf"/>
</dbReference>
<dbReference type="SUPFAM" id="SSF50998">
    <property type="entry name" value="Quinoprotein alcohol dehydrogenase-like"/>
    <property type="match status" value="1"/>
</dbReference>